<evidence type="ECO:0000313" key="5">
    <source>
        <dbReference type="Proteomes" id="UP000677875"/>
    </source>
</evidence>
<dbReference type="SUPFAM" id="SSF56796">
    <property type="entry name" value="Dehydroquinate synthase-like"/>
    <property type="match status" value="1"/>
</dbReference>
<proteinExistence type="predicted"/>
<dbReference type="InterPro" id="IPR039697">
    <property type="entry name" value="Alcohol_dehydrogenase_Fe"/>
</dbReference>
<dbReference type="InterPro" id="IPR035873">
    <property type="entry name" value="PhpC"/>
</dbReference>
<evidence type="ECO:0000259" key="3">
    <source>
        <dbReference type="Pfam" id="PF25137"/>
    </source>
</evidence>
<feature type="domain" description="Alcohol dehydrogenase iron-type/glycerol dehydrogenase GldA" evidence="2">
    <location>
        <begin position="6"/>
        <end position="168"/>
    </location>
</feature>
<dbReference type="PANTHER" id="PTHR11496:SF103">
    <property type="entry name" value="DEHYDROGENASE, PUTATIVE-RELATED"/>
    <property type="match status" value="1"/>
</dbReference>
<dbReference type="Gene3D" id="1.20.1090.10">
    <property type="entry name" value="Dehydroquinate synthase-like - alpha domain"/>
    <property type="match status" value="1"/>
</dbReference>
<dbReference type="PANTHER" id="PTHR11496">
    <property type="entry name" value="ALCOHOL DEHYDROGENASE"/>
    <property type="match status" value="1"/>
</dbReference>
<accession>A0A940XBN5</accession>
<keyword evidence="1" id="KW-0560">Oxidoreductase</keyword>
<dbReference type="InterPro" id="IPR001670">
    <property type="entry name" value="ADH_Fe/GldA"/>
</dbReference>
<evidence type="ECO:0000256" key="1">
    <source>
        <dbReference type="ARBA" id="ARBA00023002"/>
    </source>
</evidence>
<protein>
    <submittedName>
        <fullName evidence="4">Phosphonoacetaldehyde reductase</fullName>
    </submittedName>
</protein>
<reference evidence="4" key="1">
    <citation type="submission" date="2021-04" db="EMBL/GenBank/DDBJ databases">
        <title>Genome seq and assembly of Streptomyces sp. RG38.</title>
        <authorList>
            <person name="Chhetri G."/>
        </authorList>
    </citation>
    <scope>NUCLEOTIDE SEQUENCE</scope>
    <source>
        <strain evidence="4">RG38</strain>
    </source>
</reference>
<comment type="caution">
    <text evidence="4">The sequence shown here is derived from an EMBL/GenBank/DDBJ whole genome shotgun (WGS) entry which is preliminary data.</text>
</comment>
<dbReference type="EMBL" id="JAGPNL010000001">
    <property type="protein sequence ID" value="MBQ0825166.1"/>
    <property type="molecule type" value="Genomic_DNA"/>
</dbReference>
<dbReference type="Pfam" id="PF00465">
    <property type="entry name" value="Fe-ADH"/>
    <property type="match status" value="1"/>
</dbReference>
<gene>
    <name evidence="4" type="ORF">J5Y05_01355</name>
</gene>
<dbReference type="GO" id="GO:0046872">
    <property type="term" value="F:metal ion binding"/>
    <property type="evidence" value="ECO:0007669"/>
    <property type="project" value="InterPro"/>
</dbReference>
<dbReference type="AlphaFoldDB" id="A0A940XBN5"/>
<organism evidence="4 5">
    <name type="scientific">Streptomyces tagetis</name>
    <dbReference type="NCBI Taxonomy" id="2820809"/>
    <lineage>
        <taxon>Bacteria</taxon>
        <taxon>Bacillati</taxon>
        <taxon>Actinomycetota</taxon>
        <taxon>Actinomycetes</taxon>
        <taxon>Kitasatosporales</taxon>
        <taxon>Streptomycetaceae</taxon>
        <taxon>Streptomyces</taxon>
    </lineage>
</organism>
<keyword evidence="5" id="KW-1185">Reference proteome</keyword>
<name>A0A940XBN5_9ACTN</name>
<dbReference type="Proteomes" id="UP000677875">
    <property type="component" value="Unassembled WGS sequence"/>
</dbReference>
<sequence>MAAPTTTLIDGPGASDQLARVIGEYDADRVLVVASAGTLRRAAPLLRWDVPHVRVFSGFRSNPDLEQVLRGCAVRDAHRPELVVGVGGGSAMDVAKMVRCLPGERAPALDALRGRADLHEHSGVPLVLVPTTAGTGSEVTQFATVFADGIKHSLDRPEVRATVSVIDPDLTRTCPWEVSVSCAFDALAHALESYWSVHSTPRSRALAAEAASGIARVLGTASRSLTVADRHDLSRLATVAGHAIDITRTTVGHAFAYPLTARFGVPHGLAALLGLSWLLPAGVEAAAEPHLCRDPRGPGFLAARLDEMAGFLGAPDPGGLGPALRELIVRAGFPPELGAYGPTAGDVPAILGDVLRSSRSSNTPVALPPDTAARLAACL</sequence>
<dbReference type="Pfam" id="PF25137">
    <property type="entry name" value="ADH_Fe_C"/>
    <property type="match status" value="1"/>
</dbReference>
<dbReference type="InterPro" id="IPR056798">
    <property type="entry name" value="ADH_Fe_C"/>
</dbReference>
<evidence type="ECO:0000259" key="2">
    <source>
        <dbReference type="Pfam" id="PF00465"/>
    </source>
</evidence>
<dbReference type="RefSeq" id="WP_210867866.1">
    <property type="nucleotide sequence ID" value="NZ_JAGPNL010000001.1"/>
</dbReference>
<dbReference type="GO" id="GO:0004022">
    <property type="term" value="F:alcohol dehydrogenase (NAD+) activity"/>
    <property type="evidence" value="ECO:0007669"/>
    <property type="project" value="TreeGrafter"/>
</dbReference>
<feature type="domain" description="Fe-containing alcohol dehydrogenase-like C-terminal" evidence="3">
    <location>
        <begin position="181"/>
        <end position="364"/>
    </location>
</feature>
<dbReference type="GO" id="GO:0017000">
    <property type="term" value="P:antibiotic biosynthetic process"/>
    <property type="evidence" value="ECO:0007669"/>
    <property type="project" value="InterPro"/>
</dbReference>
<dbReference type="CDD" id="cd08182">
    <property type="entry name" value="HEPD"/>
    <property type="match status" value="1"/>
</dbReference>
<evidence type="ECO:0000313" key="4">
    <source>
        <dbReference type="EMBL" id="MBQ0825166.1"/>
    </source>
</evidence>
<dbReference type="Gene3D" id="3.40.50.1970">
    <property type="match status" value="1"/>
</dbReference>